<dbReference type="Gene3D" id="1.10.1660.10">
    <property type="match status" value="1"/>
</dbReference>
<evidence type="ECO:0000313" key="4">
    <source>
        <dbReference type="Proteomes" id="UP001250214"/>
    </source>
</evidence>
<name>A0ABU2H8F8_9ACTN</name>
<dbReference type="PRINTS" id="PR00040">
    <property type="entry name" value="HTHMERR"/>
</dbReference>
<dbReference type="Pfam" id="PF13411">
    <property type="entry name" value="MerR_1"/>
    <property type="match status" value="1"/>
</dbReference>
<comment type="caution">
    <text evidence="3">The sequence shown here is derived from an EMBL/GenBank/DDBJ whole genome shotgun (WGS) entry which is preliminary data.</text>
</comment>
<accession>A0ABU2H8F8</accession>
<proteinExistence type="predicted"/>
<dbReference type="RefSeq" id="WP_310913144.1">
    <property type="nucleotide sequence ID" value="NZ_JAVLVT010000006.1"/>
</dbReference>
<organism evidence="3 4">
    <name type="scientific">Lipingzhangella rawalii</name>
    <dbReference type="NCBI Taxonomy" id="2055835"/>
    <lineage>
        <taxon>Bacteria</taxon>
        <taxon>Bacillati</taxon>
        <taxon>Actinomycetota</taxon>
        <taxon>Actinomycetes</taxon>
        <taxon>Streptosporangiales</taxon>
        <taxon>Nocardiopsidaceae</taxon>
        <taxon>Lipingzhangella</taxon>
    </lineage>
</organism>
<dbReference type="SUPFAM" id="SSF46955">
    <property type="entry name" value="Putative DNA-binding domain"/>
    <property type="match status" value="1"/>
</dbReference>
<reference evidence="4" key="1">
    <citation type="submission" date="2023-07" db="EMBL/GenBank/DDBJ databases">
        <title>Novel species in the genus Lipingzhangella isolated from Sambhar Salt Lake.</title>
        <authorList>
            <person name="Jiya N."/>
            <person name="Kajale S."/>
            <person name="Sharma A."/>
        </authorList>
    </citation>
    <scope>NUCLEOTIDE SEQUENCE [LARGE SCALE GENOMIC DNA]</scope>
    <source>
        <strain evidence="4">LS1_29</strain>
    </source>
</reference>
<dbReference type="InterPro" id="IPR009061">
    <property type="entry name" value="DNA-bd_dom_put_sf"/>
</dbReference>
<dbReference type="PANTHER" id="PTHR30204">
    <property type="entry name" value="REDOX-CYCLING DRUG-SENSING TRANSCRIPTIONAL ACTIVATOR SOXR"/>
    <property type="match status" value="1"/>
</dbReference>
<dbReference type="PANTHER" id="PTHR30204:SF93">
    <property type="entry name" value="HTH MERR-TYPE DOMAIN-CONTAINING PROTEIN"/>
    <property type="match status" value="1"/>
</dbReference>
<keyword evidence="1" id="KW-0238">DNA-binding</keyword>
<dbReference type="InterPro" id="IPR047057">
    <property type="entry name" value="MerR_fam"/>
</dbReference>
<protein>
    <submittedName>
        <fullName evidence="3">MerR family transcriptional regulator</fullName>
    </submittedName>
</protein>
<dbReference type="EMBL" id="JAVLVT010000006">
    <property type="protein sequence ID" value="MDS1271598.1"/>
    <property type="molecule type" value="Genomic_DNA"/>
</dbReference>
<feature type="domain" description="HTH merR-type" evidence="2">
    <location>
        <begin position="5"/>
        <end position="74"/>
    </location>
</feature>
<dbReference type="PROSITE" id="PS50937">
    <property type="entry name" value="HTH_MERR_2"/>
    <property type="match status" value="1"/>
</dbReference>
<evidence type="ECO:0000256" key="1">
    <source>
        <dbReference type="ARBA" id="ARBA00023125"/>
    </source>
</evidence>
<evidence type="ECO:0000259" key="2">
    <source>
        <dbReference type="PROSITE" id="PS50937"/>
    </source>
</evidence>
<dbReference type="PROSITE" id="PS00552">
    <property type="entry name" value="HTH_MERR_1"/>
    <property type="match status" value="1"/>
</dbReference>
<sequence length="138" mass="15717">MATEHMQIGTVAERTGLSLRTIRYYDEMGLVTPSARSPGGFRLYCESDVQRLLLITRMRPLEFSLEDTRRLLNILDQLDRLPVGDGEHDHRTRLLQQLSEFEEAIASRCASLREQLTQAEAFAEQLRAQSGRPSAPLM</sequence>
<gene>
    <name evidence="3" type="ORF">RIF23_14985</name>
</gene>
<dbReference type="SMART" id="SM00422">
    <property type="entry name" value="HTH_MERR"/>
    <property type="match status" value="1"/>
</dbReference>
<evidence type="ECO:0000313" key="3">
    <source>
        <dbReference type="EMBL" id="MDS1271598.1"/>
    </source>
</evidence>
<dbReference type="Proteomes" id="UP001250214">
    <property type="component" value="Unassembled WGS sequence"/>
</dbReference>
<keyword evidence="4" id="KW-1185">Reference proteome</keyword>
<dbReference type="InterPro" id="IPR000551">
    <property type="entry name" value="MerR-type_HTH_dom"/>
</dbReference>